<reference evidence="4" key="1">
    <citation type="submission" date="2022-10" db="EMBL/GenBank/DDBJ databases">
        <title>Streptomyces beihaiensis sp. nov., a chitin degrading actinobacterium, isolated from shrimp pond soil.</title>
        <authorList>
            <person name="Xie J."/>
            <person name="Shen N."/>
        </authorList>
    </citation>
    <scope>NUCLEOTIDE SEQUENCE</scope>
    <source>
        <strain evidence="4">GXMU-J5</strain>
    </source>
</reference>
<evidence type="ECO:0000259" key="3">
    <source>
        <dbReference type="SMART" id="SM00228"/>
    </source>
</evidence>
<dbReference type="InterPro" id="IPR036034">
    <property type="entry name" value="PDZ_sf"/>
</dbReference>
<name>A0ABT3U0B0_9ACTN</name>
<dbReference type="RefSeq" id="WP_266603188.1">
    <property type="nucleotide sequence ID" value="NZ_JAPHNL010000281.1"/>
</dbReference>
<organism evidence="4 5">
    <name type="scientific">Streptomyces beihaiensis</name>
    <dbReference type="NCBI Taxonomy" id="2984495"/>
    <lineage>
        <taxon>Bacteria</taxon>
        <taxon>Bacillati</taxon>
        <taxon>Actinomycetota</taxon>
        <taxon>Actinomycetes</taxon>
        <taxon>Kitasatosporales</taxon>
        <taxon>Streptomycetaceae</taxon>
        <taxon>Streptomyces</taxon>
    </lineage>
</organism>
<keyword evidence="5" id="KW-1185">Reference proteome</keyword>
<keyword evidence="2" id="KW-1133">Transmembrane helix</keyword>
<protein>
    <submittedName>
        <fullName evidence="4">PDZ domain-containing protein</fullName>
    </submittedName>
</protein>
<dbReference type="InterPro" id="IPR041489">
    <property type="entry name" value="PDZ_6"/>
</dbReference>
<dbReference type="InterPro" id="IPR001478">
    <property type="entry name" value="PDZ"/>
</dbReference>
<sequence length="218" mass="20996">MEQTALRPKSLPGAPDPDPGGGPGGPAGSAPARGPARRRPHAARRRGKRLVSTVLGVGCALVLVLAGVGLGTVGATVIGMSRLAALQKARQQANAGPGQRPGSHSAGSTAPKPGPATTPPPASPPAIAAARVSLGVEAVDAPGDGGALVVAVHVPGPGYTAGLVRGDVLLDLGGTRIGSAKDLAAAVAAAHPGSPLALTVRHSGGGRQQLSALPGVIT</sequence>
<dbReference type="SUPFAM" id="SSF50156">
    <property type="entry name" value="PDZ domain-like"/>
    <property type="match status" value="1"/>
</dbReference>
<feature type="compositionally biased region" description="Pro residues" evidence="1">
    <location>
        <begin position="112"/>
        <end position="124"/>
    </location>
</feature>
<evidence type="ECO:0000313" key="5">
    <source>
        <dbReference type="Proteomes" id="UP001163064"/>
    </source>
</evidence>
<evidence type="ECO:0000313" key="4">
    <source>
        <dbReference type="EMBL" id="MCX3062748.1"/>
    </source>
</evidence>
<evidence type="ECO:0000256" key="2">
    <source>
        <dbReference type="SAM" id="Phobius"/>
    </source>
</evidence>
<feature type="domain" description="PDZ" evidence="3">
    <location>
        <begin position="132"/>
        <end position="204"/>
    </location>
</feature>
<dbReference type="EMBL" id="JAPHNL010000281">
    <property type="protein sequence ID" value="MCX3062748.1"/>
    <property type="molecule type" value="Genomic_DNA"/>
</dbReference>
<feature type="compositionally biased region" description="Basic residues" evidence="1">
    <location>
        <begin position="35"/>
        <end position="48"/>
    </location>
</feature>
<keyword evidence="2" id="KW-0812">Transmembrane</keyword>
<proteinExistence type="predicted"/>
<evidence type="ECO:0000256" key="1">
    <source>
        <dbReference type="SAM" id="MobiDB-lite"/>
    </source>
</evidence>
<dbReference type="Pfam" id="PF17820">
    <property type="entry name" value="PDZ_6"/>
    <property type="match status" value="1"/>
</dbReference>
<feature type="transmembrane region" description="Helical" evidence="2">
    <location>
        <begin position="54"/>
        <end position="80"/>
    </location>
</feature>
<gene>
    <name evidence="4" type="ORF">OFY01_23915</name>
</gene>
<keyword evidence="2" id="KW-0472">Membrane</keyword>
<feature type="region of interest" description="Disordered" evidence="1">
    <location>
        <begin position="1"/>
        <end position="48"/>
    </location>
</feature>
<feature type="region of interest" description="Disordered" evidence="1">
    <location>
        <begin position="89"/>
        <end position="125"/>
    </location>
</feature>
<comment type="caution">
    <text evidence="4">The sequence shown here is derived from an EMBL/GenBank/DDBJ whole genome shotgun (WGS) entry which is preliminary data.</text>
</comment>
<accession>A0ABT3U0B0</accession>
<dbReference type="Proteomes" id="UP001163064">
    <property type="component" value="Unassembled WGS sequence"/>
</dbReference>
<dbReference type="Gene3D" id="2.30.42.10">
    <property type="match status" value="1"/>
</dbReference>
<dbReference type="SMART" id="SM00228">
    <property type="entry name" value="PDZ"/>
    <property type="match status" value="1"/>
</dbReference>